<name>A0ABY5ZFY6_9BACT</name>
<dbReference type="RefSeq" id="WP_260746422.1">
    <property type="nucleotide sequence ID" value="NZ_CP092109.1"/>
</dbReference>
<dbReference type="InterPro" id="IPR035093">
    <property type="entry name" value="RelE/ParE_toxin_dom_sf"/>
</dbReference>
<accession>A0ABY5ZFY6</accession>
<dbReference type="Pfam" id="PF05016">
    <property type="entry name" value="ParE_toxin"/>
    <property type="match status" value="1"/>
</dbReference>
<proteinExistence type="predicted"/>
<dbReference type="Gene3D" id="3.30.2310.20">
    <property type="entry name" value="RelE-like"/>
    <property type="match status" value="1"/>
</dbReference>
<gene>
    <name evidence="2" type="ORF">L9S41_10215</name>
</gene>
<dbReference type="EMBL" id="CP092109">
    <property type="protein sequence ID" value="UWZ78073.1"/>
    <property type="molecule type" value="Genomic_DNA"/>
</dbReference>
<keyword evidence="3" id="KW-1185">Reference proteome</keyword>
<evidence type="ECO:0000313" key="3">
    <source>
        <dbReference type="Proteomes" id="UP001060414"/>
    </source>
</evidence>
<evidence type="ECO:0000256" key="1">
    <source>
        <dbReference type="ARBA" id="ARBA00022649"/>
    </source>
</evidence>
<keyword evidence="1" id="KW-1277">Toxin-antitoxin system</keyword>
<dbReference type="Proteomes" id="UP001060414">
    <property type="component" value="Chromosome"/>
</dbReference>
<evidence type="ECO:0000313" key="2">
    <source>
        <dbReference type="EMBL" id="UWZ78073.1"/>
    </source>
</evidence>
<protein>
    <submittedName>
        <fullName evidence="2">Type II toxin-antitoxin system RelE/ParE family toxin</fullName>
    </submittedName>
</protein>
<organism evidence="2 3">
    <name type="scientific">Geoalkalibacter halelectricus</name>
    <dbReference type="NCBI Taxonomy" id="2847045"/>
    <lineage>
        <taxon>Bacteria</taxon>
        <taxon>Pseudomonadati</taxon>
        <taxon>Thermodesulfobacteriota</taxon>
        <taxon>Desulfuromonadia</taxon>
        <taxon>Desulfuromonadales</taxon>
        <taxon>Geoalkalibacteraceae</taxon>
        <taxon>Geoalkalibacter</taxon>
    </lineage>
</organism>
<reference evidence="2" key="1">
    <citation type="journal article" date="2022" name="Environ. Microbiol.">
        <title>Geoalkalibacter halelectricus SAP #1 sp. nov. possessing extracellular electron transfer and mineral#reducing capabilities from a haloalkaline environment.</title>
        <authorList>
            <person name="Yadav S."/>
            <person name="Singh R."/>
            <person name="Sundharam S.S."/>
            <person name="Chaudhary S."/>
            <person name="Krishnamurthi S."/>
            <person name="Patil S.A."/>
        </authorList>
    </citation>
    <scope>NUCLEOTIDE SEQUENCE</scope>
    <source>
        <strain evidence="2">SAP-1</strain>
    </source>
</reference>
<sequence length="99" mass="11630">MNYRIRYTRAAKDDLVRLYGFLVERDVDAARKALDSIQKGIEFLQEFPFTCRKATPEDPLLREMIISFGAMGYVVLFEIENSKTVTILAVRHQREEDYH</sequence>
<dbReference type="InterPro" id="IPR007712">
    <property type="entry name" value="RelE/ParE_toxin"/>
</dbReference>